<dbReference type="GO" id="GO:0005829">
    <property type="term" value="C:cytosol"/>
    <property type="evidence" value="ECO:0007669"/>
    <property type="project" value="TreeGrafter"/>
</dbReference>
<dbReference type="EMBL" id="JAEKNQ010000048">
    <property type="protein sequence ID" value="MBJ7603994.1"/>
    <property type="molecule type" value="Genomic_DNA"/>
</dbReference>
<keyword evidence="1" id="KW-0328">Glycosyltransferase</keyword>
<organism evidence="3 4">
    <name type="scientific">Candidatus Dormiibacter inghamiae</name>
    <dbReference type="NCBI Taxonomy" id="3127013"/>
    <lineage>
        <taxon>Bacteria</taxon>
        <taxon>Bacillati</taxon>
        <taxon>Candidatus Dormiibacterota</taxon>
        <taxon>Candidatus Dormibacteria</taxon>
        <taxon>Candidatus Dormibacterales</taxon>
        <taxon>Candidatus Dormibacteraceae</taxon>
        <taxon>Candidatus Dormiibacter</taxon>
    </lineage>
</organism>
<evidence type="ECO:0000313" key="4">
    <source>
        <dbReference type="Proteomes" id="UP000620075"/>
    </source>
</evidence>
<name>A0A934NEJ9_9BACT</name>
<dbReference type="RefSeq" id="WP_338180861.1">
    <property type="nucleotide sequence ID" value="NZ_JAEKNQ010000048.1"/>
</dbReference>
<dbReference type="Pfam" id="PF01075">
    <property type="entry name" value="Glyco_transf_9"/>
    <property type="match status" value="1"/>
</dbReference>
<dbReference type="GO" id="GO:0009244">
    <property type="term" value="P:lipopolysaccharide core region biosynthetic process"/>
    <property type="evidence" value="ECO:0007669"/>
    <property type="project" value="TreeGrafter"/>
</dbReference>
<dbReference type="InterPro" id="IPR051199">
    <property type="entry name" value="LPS_LOS_Heptosyltrfase"/>
</dbReference>
<accession>A0A934NEJ9</accession>
<protein>
    <submittedName>
        <fullName evidence="3">Glycosyltransferase family 9 protein</fullName>
    </submittedName>
</protein>
<dbReference type="AlphaFoldDB" id="A0A934NEJ9"/>
<dbReference type="PANTHER" id="PTHR30160:SF1">
    <property type="entry name" value="LIPOPOLYSACCHARIDE 1,2-N-ACETYLGLUCOSAMINETRANSFERASE-RELATED"/>
    <property type="match status" value="1"/>
</dbReference>
<evidence type="ECO:0000256" key="1">
    <source>
        <dbReference type="ARBA" id="ARBA00022676"/>
    </source>
</evidence>
<dbReference type="Gene3D" id="3.40.50.2000">
    <property type="entry name" value="Glycogen Phosphorylase B"/>
    <property type="match status" value="1"/>
</dbReference>
<sequence length="321" mass="33936">MSPPVLLALRTLGLGDLLTAVPALRGLATSFPRHRRLLACPSVLAPLVQTIGAGFETLPTGELEPLLVRRPEVAVNLNGRGPESHRLLLATRPERFIAFEQASVPESWGQPRWHPDEHEVRRWCRLLWESGLAADPADLVLHLGRLPAAPTGTARATLIHPGAKSAARHWPVEKWATVAAGEAHRGRQVLVSAGPGEESLGRRLLELAGLPADHLLHGLALDRLAAAVAASGRVACADTGLAHLATATRTPSVVLFGPTPPQLWGPPADAPHLAIWRGPAGDPLGRKPHSGLLSIDPDEVLAALAELPQRSTVALAPNLAG</sequence>
<keyword evidence="2" id="KW-0808">Transferase</keyword>
<dbReference type="CDD" id="cd03789">
    <property type="entry name" value="GT9_LPS_heptosyltransferase"/>
    <property type="match status" value="1"/>
</dbReference>
<gene>
    <name evidence="3" type="ORF">JF888_12490</name>
</gene>
<comment type="caution">
    <text evidence="3">The sequence shown here is derived from an EMBL/GenBank/DDBJ whole genome shotgun (WGS) entry which is preliminary data.</text>
</comment>
<evidence type="ECO:0000313" key="3">
    <source>
        <dbReference type="EMBL" id="MBJ7603994.1"/>
    </source>
</evidence>
<dbReference type="PANTHER" id="PTHR30160">
    <property type="entry name" value="TETRAACYLDISACCHARIDE 4'-KINASE-RELATED"/>
    <property type="match status" value="1"/>
</dbReference>
<dbReference type="GO" id="GO:0008713">
    <property type="term" value="F:ADP-heptose-lipopolysaccharide heptosyltransferase activity"/>
    <property type="evidence" value="ECO:0007669"/>
    <property type="project" value="TreeGrafter"/>
</dbReference>
<proteinExistence type="predicted"/>
<reference evidence="3 4" key="1">
    <citation type="submission" date="2020-10" db="EMBL/GenBank/DDBJ databases">
        <title>Ca. Dormibacterota MAGs.</title>
        <authorList>
            <person name="Montgomery K."/>
        </authorList>
    </citation>
    <scope>NUCLEOTIDE SEQUENCE [LARGE SCALE GENOMIC DNA]</scope>
    <source>
        <strain evidence="3">SC8811_S16_3</strain>
    </source>
</reference>
<dbReference type="SUPFAM" id="SSF53756">
    <property type="entry name" value="UDP-Glycosyltransferase/glycogen phosphorylase"/>
    <property type="match status" value="1"/>
</dbReference>
<dbReference type="InterPro" id="IPR002201">
    <property type="entry name" value="Glyco_trans_9"/>
</dbReference>
<evidence type="ECO:0000256" key="2">
    <source>
        <dbReference type="ARBA" id="ARBA00022679"/>
    </source>
</evidence>
<dbReference type="Proteomes" id="UP000620075">
    <property type="component" value="Unassembled WGS sequence"/>
</dbReference>